<gene>
    <name evidence="1" type="ORF">PCAMFM013_S002g000999</name>
</gene>
<dbReference type="AlphaFoldDB" id="A0A0G4NYR0"/>
<reference evidence="1 2" key="1">
    <citation type="journal article" date="2014" name="Nat. Commun.">
        <title>Multiple recent horizontal transfers of a large genomic region in cheese making fungi.</title>
        <authorList>
            <person name="Cheeseman K."/>
            <person name="Ropars J."/>
            <person name="Renault P."/>
            <person name="Dupont J."/>
            <person name="Gouzy J."/>
            <person name="Branca A."/>
            <person name="Abraham A.L."/>
            <person name="Ceppi M."/>
            <person name="Conseiller E."/>
            <person name="Debuchy R."/>
            <person name="Malagnac F."/>
            <person name="Goarin A."/>
            <person name="Silar P."/>
            <person name="Lacoste S."/>
            <person name="Sallet E."/>
            <person name="Bensimon A."/>
            <person name="Giraud T."/>
            <person name="Brygoo Y."/>
        </authorList>
    </citation>
    <scope>NUCLEOTIDE SEQUENCE [LARGE SCALE GENOMIC DNA]</scope>
    <source>
        <strain evidence="2">FM 013</strain>
    </source>
</reference>
<protein>
    <submittedName>
        <fullName evidence="1">Str. FM013</fullName>
    </submittedName>
</protein>
<keyword evidence="2" id="KW-1185">Reference proteome</keyword>
<accession>A0A0G4NYR0</accession>
<proteinExistence type="predicted"/>
<sequence length="44" mass="5101">MSQNGQNYERLSMNRWHTYLGTSSRPYRTAISNDVPTMCIVSHP</sequence>
<evidence type="ECO:0000313" key="1">
    <source>
        <dbReference type="EMBL" id="CRL19129.1"/>
    </source>
</evidence>
<dbReference type="EMBL" id="HG793135">
    <property type="protein sequence ID" value="CRL19129.1"/>
    <property type="molecule type" value="Genomic_DNA"/>
</dbReference>
<organism evidence="1 2">
    <name type="scientific">Penicillium camemberti (strain FM 013)</name>
    <dbReference type="NCBI Taxonomy" id="1429867"/>
    <lineage>
        <taxon>Eukaryota</taxon>
        <taxon>Fungi</taxon>
        <taxon>Dikarya</taxon>
        <taxon>Ascomycota</taxon>
        <taxon>Pezizomycotina</taxon>
        <taxon>Eurotiomycetes</taxon>
        <taxon>Eurotiomycetidae</taxon>
        <taxon>Eurotiales</taxon>
        <taxon>Aspergillaceae</taxon>
        <taxon>Penicillium</taxon>
    </lineage>
</organism>
<name>A0A0G4NYR0_PENC3</name>
<dbReference type="Proteomes" id="UP000053732">
    <property type="component" value="Unassembled WGS sequence"/>
</dbReference>
<evidence type="ECO:0000313" key="2">
    <source>
        <dbReference type="Proteomes" id="UP000053732"/>
    </source>
</evidence>